<dbReference type="AlphaFoldDB" id="A0AAQ4DC81"/>
<evidence type="ECO:0000256" key="1">
    <source>
        <dbReference type="SAM" id="SignalP"/>
    </source>
</evidence>
<evidence type="ECO:0000313" key="3">
    <source>
        <dbReference type="Proteomes" id="UP001321473"/>
    </source>
</evidence>
<comment type="caution">
    <text evidence="2">The sequence shown here is derived from an EMBL/GenBank/DDBJ whole genome shotgun (WGS) entry which is preliminary data.</text>
</comment>
<feature type="signal peptide" evidence="1">
    <location>
        <begin position="1"/>
        <end position="19"/>
    </location>
</feature>
<feature type="chain" id="PRO_5042998209" description="Secreted protein" evidence="1">
    <location>
        <begin position="20"/>
        <end position="54"/>
    </location>
</feature>
<keyword evidence="1" id="KW-0732">Signal</keyword>
<sequence length="54" mass="6094">MLLELLLLVAVTIFQDPHAEWESISVFLETSAFQRVSIVMESLTAKTNLMKLDA</sequence>
<protein>
    <recommendedName>
        <fullName evidence="4">Secreted protein</fullName>
    </recommendedName>
</protein>
<organism evidence="2 3">
    <name type="scientific">Amblyomma americanum</name>
    <name type="common">Lone star tick</name>
    <dbReference type="NCBI Taxonomy" id="6943"/>
    <lineage>
        <taxon>Eukaryota</taxon>
        <taxon>Metazoa</taxon>
        <taxon>Ecdysozoa</taxon>
        <taxon>Arthropoda</taxon>
        <taxon>Chelicerata</taxon>
        <taxon>Arachnida</taxon>
        <taxon>Acari</taxon>
        <taxon>Parasitiformes</taxon>
        <taxon>Ixodida</taxon>
        <taxon>Ixodoidea</taxon>
        <taxon>Ixodidae</taxon>
        <taxon>Amblyomminae</taxon>
        <taxon>Amblyomma</taxon>
    </lineage>
</organism>
<feature type="non-terminal residue" evidence="2">
    <location>
        <position position="54"/>
    </location>
</feature>
<proteinExistence type="predicted"/>
<gene>
    <name evidence="2" type="ORF">V5799_028661</name>
</gene>
<keyword evidence="3" id="KW-1185">Reference proteome</keyword>
<accession>A0AAQ4DC81</accession>
<evidence type="ECO:0000313" key="2">
    <source>
        <dbReference type="EMBL" id="KAK8760071.1"/>
    </source>
</evidence>
<dbReference type="Proteomes" id="UP001321473">
    <property type="component" value="Unassembled WGS sequence"/>
</dbReference>
<dbReference type="EMBL" id="JARKHS020032412">
    <property type="protein sequence ID" value="KAK8760071.1"/>
    <property type="molecule type" value="Genomic_DNA"/>
</dbReference>
<reference evidence="2 3" key="1">
    <citation type="journal article" date="2023" name="Arcadia Sci">
        <title>De novo assembly of a long-read Amblyomma americanum tick genome.</title>
        <authorList>
            <person name="Chou S."/>
            <person name="Poskanzer K.E."/>
            <person name="Rollins M."/>
            <person name="Thuy-Boun P.S."/>
        </authorList>
    </citation>
    <scope>NUCLEOTIDE SEQUENCE [LARGE SCALE GENOMIC DNA]</scope>
    <source>
        <strain evidence="2">F_SG_1</strain>
        <tissue evidence="2">Salivary glands</tissue>
    </source>
</reference>
<evidence type="ECO:0008006" key="4">
    <source>
        <dbReference type="Google" id="ProtNLM"/>
    </source>
</evidence>
<name>A0AAQ4DC81_AMBAM</name>